<feature type="transmembrane region" description="Helical" evidence="1">
    <location>
        <begin position="347"/>
        <end position="366"/>
    </location>
</feature>
<dbReference type="HOGENOM" id="CLU_025380_1_1_9"/>
<protein>
    <recommendedName>
        <fullName evidence="4">DUF2142 domain-containing protein</fullName>
    </recommendedName>
</protein>
<reference evidence="2 3" key="1">
    <citation type="submission" date="2015-03" db="EMBL/GenBank/DDBJ databases">
        <authorList>
            <person name="Abdul Halim M."/>
        </authorList>
    </citation>
    <scope>NUCLEOTIDE SEQUENCE [LARGE SCALE GENOMIC DNA]</scope>
    <source>
        <strain evidence="2 3">ATCC 35681</strain>
    </source>
</reference>
<feature type="transmembrane region" description="Helical" evidence="1">
    <location>
        <begin position="7"/>
        <end position="26"/>
    </location>
</feature>
<accession>A0A0F7CJU3</accession>
<evidence type="ECO:0000313" key="3">
    <source>
        <dbReference type="Proteomes" id="UP000034189"/>
    </source>
</evidence>
<feature type="transmembrane region" description="Helical" evidence="1">
    <location>
        <begin position="228"/>
        <end position="255"/>
    </location>
</feature>
<feature type="transmembrane region" description="Helical" evidence="1">
    <location>
        <begin position="378"/>
        <end position="399"/>
    </location>
</feature>
<reference evidence="2 3" key="2">
    <citation type="journal article" date="2016" name="Genome Announc.">
        <title>Genome Sequence of a Gram-Positive Diazotroph, Paenibacillus durus Type Strain ATCC 35681.</title>
        <authorList>
            <person name="Halim M.A."/>
            <person name="Rahman A.Y."/>
            <person name="Sim K.S."/>
            <person name="Yam H.C."/>
            <person name="Rahim A.A."/>
            <person name="Ghazali A.H."/>
            <person name="Najimudin N."/>
        </authorList>
    </citation>
    <scope>NUCLEOTIDE SEQUENCE [LARGE SCALE GENOMIC DNA]</scope>
    <source>
        <strain evidence="2 3">ATCC 35681</strain>
    </source>
</reference>
<feature type="transmembrane region" description="Helical" evidence="1">
    <location>
        <begin position="453"/>
        <end position="475"/>
    </location>
</feature>
<feature type="transmembrane region" description="Helical" evidence="1">
    <location>
        <begin position="267"/>
        <end position="287"/>
    </location>
</feature>
<dbReference type="OrthoDB" id="2220917at2"/>
<evidence type="ECO:0008006" key="4">
    <source>
        <dbReference type="Google" id="ProtNLM"/>
    </source>
</evidence>
<dbReference type="AlphaFoldDB" id="A0A0F7CJU3"/>
<dbReference type="InterPro" id="IPR018674">
    <property type="entry name" value="DUF2142_membrane"/>
</dbReference>
<dbReference type="Proteomes" id="UP000034189">
    <property type="component" value="Chromosome"/>
</dbReference>
<feature type="transmembrane region" description="Helical" evidence="1">
    <location>
        <begin position="157"/>
        <end position="182"/>
    </location>
</feature>
<keyword evidence="1" id="KW-0812">Transmembrane</keyword>
<feature type="transmembrane region" description="Helical" evidence="1">
    <location>
        <begin position="194"/>
        <end position="216"/>
    </location>
</feature>
<dbReference type="Pfam" id="PF09913">
    <property type="entry name" value="DUF2142"/>
    <property type="match status" value="1"/>
</dbReference>
<dbReference type="EMBL" id="CP011114">
    <property type="protein sequence ID" value="AKG36511.1"/>
    <property type="molecule type" value="Genomic_DNA"/>
</dbReference>
<feature type="transmembrane region" description="Helical" evidence="1">
    <location>
        <begin position="411"/>
        <end position="432"/>
    </location>
</feature>
<gene>
    <name evidence="2" type="ORF">VK70_19870</name>
</gene>
<name>A0A0F7CJU3_PAEDU</name>
<dbReference type="PATRIC" id="fig|1333534.5.peg.4355"/>
<evidence type="ECO:0000313" key="2">
    <source>
        <dbReference type="EMBL" id="AKG36511.1"/>
    </source>
</evidence>
<keyword evidence="1" id="KW-1133">Transmembrane helix</keyword>
<dbReference type="RefSeq" id="WP_025699244.1">
    <property type="nucleotide sequence ID" value="NZ_ASQQ01000659.1"/>
</dbReference>
<sequence length="478" mass="54680">MFGRYKIENIFLSIGLIFGLLLVFLVPPLQSPDEDSHFKKAYLVSNMHFFPEVGPNGEIGNYISKSIVDFEDSLRYLIGNMDAKYSYKSQYFSSHLEVDKGQSVFIQYSTSQANPILFIPQSLGMFILKVTVDNPLFGFNQSISPINYLYIGRVFNLIFYLVMCYFSLKIIPILKNALLLITLMPMTFSLASSLSYDCVIISTIFLFVAFVLRICIDTKITVIDRRLFLFFLIFSIVIIQFKQVYYPLFLLTLFIPVTKFRNKKAKIIFISSMIAAGVISLLLWSGLTNTLLHKAKAVSDNHSLDQIKFILHSPFQYAEILFNTFKSSLKFYFVGFVGDLGWLDTNYPYLFLILYFAAIIISAFFDNTEFSVRIKLKVFSFTLSFIVIILIETALYAIWTSLDGMGGVGAALVTGVQGRYFIPISITMLIIFKNNFSSQNKFINSLSNKISFLVPHFIVFSMILTILIILIRYWIPVV</sequence>
<organism evidence="2 3">
    <name type="scientific">Paenibacillus durus ATCC 35681</name>
    <dbReference type="NCBI Taxonomy" id="1333534"/>
    <lineage>
        <taxon>Bacteria</taxon>
        <taxon>Bacillati</taxon>
        <taxon>Bacillota</taxon>
        <taxon>Bacilli</taxon>
        <taxon>Bacillales</taxon>
        <taxon>Paenibacillaceae</taxon>
        <taxon>Paenibacillus</taxon>
    </lineage>
</organism>
<evidence type="ECO:0000256" key="1">
    <source>
        <dbReference type="SAM" id="Phobius"/>
    </source>
</evidence>
<proteinExistence type="predicted"/>
<keyword evidence="1" id="KW-0472">Membrane</keyword>